<proteinExistence type="predicted"/>
<name>A0A1Y1Z821_9FUNG</name>
<accession>A0A1Y1Z821</accession>
<dbReference type="Proteomes" id="UP000193920">
    <property type="component" value="Unassembled WGS sequence"/>
</dbReference>
<protein>
    <submittedName>
        <fullName evidence="1">Uncharacterized protein</fullName>
    </submittedName>
</protein>
<reference evidence="1 2" key="1">
    <citation type="submission" date="2016-08" db="EMBL/GenBank/DDBJ databases">
        <title>A Parts List for Fungal Cellulosomes Revealed by Comparative Genomics.</title>
        <authorList>
            <consortium name="DOE Joint Genome Institute"/>
            <person name="Haitjema C.H."/>
            <person name="Gilmore S.P."/>
            <person name="Henske J.K."/>
            <person name="Solomon K.V."/>
            <person name="De Groot R."/>
            <person name="Kuo A."/>
            <person name="Mondo S.J."/>
            <person name="Salamov A.A."/>
            <person name="Labutti K."/>
            <person name="Zhao Z."/>
            <person name="Chiniquy J."/>
            <person name="Barry K."/>
            <person name="Brewer H.M."/>
            <person name="Purvine S.O."/>
            <person name="Wright A.T."/>
            <person name="Boxma B."/>
            <person name="Van Alen T."/>
            <person name="Hackstein J.H."/>
            <person name="Baker S.E."/>
            <person name="Grigoriev I.V."/>
            <person name="O'Malley M.A."/>
        </authorList>
    </citation>
    <scope>NUCLEOTIDE SEQUENCE [LARGE SCALE GENOMIC DNA]</scope>
    <source>
        <strain evidence="1 2">G1</strain>
    </source>
</reference>
<gene>
    <name evidence="1" type="ORF">LY90DRAFT_519212</name>
</gene>
<keyword evidence="2" id="KW-1185">Reference proteome</keyword>
<comment type="caution">
    <text evidence="1">The sequence shown here is derived from an EMBL/GenBank/DDBJ whole genome shotgun (WGS) entry which is preliminary data.</text>
</comment>
<evidence type="ECO:0000313" key="1">
    <source>
        <dbReference type="EMBL" id="ORY06419.1"/>
    </source>
</evidence>
<sequence length="116" mass="13791">MPRTIILGFRFMDRHLIYRKTDVHDQQPKVYKVNVERPGLLEVDSLGEFEGENICIVQIQKDKEIAVKQEIQPTMIITKIIKEVIDNQKLKDTLYDLTGQFYSERGIEYTLDYYDY</sequence>
<dbReference type="AlphaFoldDB" id="A0A1Y1Z821"/>
<evidence type="ECO:0000313" key="2">
    <source>
        <dbReference type="Proteomes" id="UP000193920"/>
    </source>
</evidence>
<organism evidence="1 2">
    <name type="scientific">Neocallimastix californiae</name>
    <dbReference type="NCBI Taxonomy" id="1754190"/>
    <lineage>
        <taxon>Eukaryota</taxon>
        <taxon>Fungi</taxon>
        <taxon>Fungi incertae sedis</taxon>
        <taxon>Chytridiomycota</taxon>
        <taxon>Chytridiomycota incertae sedis</taxon>
        <taxon>Neocallimastigomycetes</taxon>
        <taxon>Neocallimastigales</taxon>
        <taxon>Neocallimastigaceae</taxon>
        <taxon>Neocallimastix</taxon>
    </lineage>
</organism>
<dbReference type="EMBL" id="MCOG01000439">
    <property type="protein sequence ID" value="ORY06419.1"/>
    <property type="molecule type" value="Genomic_DNA"/>
</dbReference>